<evidence type="ECO:0000256" key="6">
    <source>
        <dbReference type="ARBA" id="ARBA00022737"/>
    </source>
</evidence>
<sequence length="1089" mass="118965">MARAAASRLAAAANSSSTRELFARHLVGSAASAWTAPPRLPEPGRERRSPSWWCPSRSFHATRRVYARDFYDVLGVSKDASAPDIKKAYYALAKKFHPDTNKDDADAEKKFQEVNRAYEVLKDDDKREIYDQLGPEAYERQASGGDPGGPGFPQGNPFGDIFGDIFDNAYRGGQDVKVSVELSFMEAVQGCRKTITYEADTFCGTCNGSGVPPGTVPKTCKTCRGSGVIYMQKGIFTVECTCSLCSGSGKIVKNFCKTCKGEQVVKGKMSVKLDIAAGIDDNDTMKVFGKGGADVERNKPGDLYVTIKVREDPIFRREGNHVHVDSVLSIAQAVLGGTVTVPTLTGNVTVKVRQGTQPGEKVVLRGKGIKARNSSVFGNQYVHFNIRVPTSMNPYFVGILVPVAVSLLLRKRRKAERKRGVPVEVGGEPGYAVRNYRFEQPVETHWEGVSTLAELFEQSCKEYVYMPLLGTRKLISRETEAAPGGRSFEKLHLGEYEWKCYAESFKSVCNFSSGLIRVGHQKNERVAIFAETRAEWQIALQACFRQNITVVTIYASLGEEALCHSLNETEVTTVVCGQKELKKLIDVSGQLDTVKRVVYINEEGISAEVSSAQNCTSWIVESFEGVIRLGAEAPVEANMPLPSDVAVIMYTSGSTGLPKGVMMTHRNVLATLSAVMTIVPVLGSKDIYLAYLPLAHILELAAEALMAAVGASIGYGSPLTLTDTSSKIKKGTLGDASALKPTLMTAVPAILDRVRDGVRKKVDTKGGIAKQLFDVAYNRRLAAINGSWLGAWGLEKLLWETLVFGKVRAILGGKIRFVLSGGAPLSGDTQRFINICLGAPIGQGYGLTETCAGGTFSEYDDTSVGRVGAPLPCSYIKLIDWPEGGYLTTDLPMPRGEIVIGGPNVTKGYFKNEAKTNEVYKDDEKGMRWFYSGDIGRFHPDGCLEIIDRKKDIVKLQHGEYVSLGKVEAALIVSPYVENIMIHADPFHNYCVALVVAAHIKLESWASQQGIKYSDFSDLCQKPEAVKEVLGSLAKAAKQARLEKFEIPAKIKLIPEPWTPESGLVTAALKLKREVIRKTYENDLTQLYA</sequence>
<dbReference type="Proteomes" id="UP000604825">
    <property type="component" value="Unassembled WGS sequence"/>
</dbReference>
<comment type="catalytic activity">
    <reaction evidence="13">
        <text>(E)-4-coumaroyl-AMP + CoA = (E)-4-coumaroyl-CoA + AMP + H(+)</text>
        <dbReference type="Rhea" id="RHEA:72423"/>
        <dbReference type="ChEBI" id="CHEBI:15378"/>
        <dbReference type="ChEBI" id="CHEBI:57287"/>
        <dbReference type="ChEBI" id="CHEBI:85008"/>
        <dbReference type="ChEBI" id="CHEBI:192348"/>
        <dbReference type="ChEBI" id="CHEBI:456215"/>
    </reaction>
    <physiologicalReaction direction="left-to-right" evidence="13">
        <dbReference type="Rhea" id="RHEA:72424"/>
    </physiologicalReaction>
</comment>
<evidence type="ECO:0000256" key="9">
    <source>
        <dbReference type="ARBA" id="ARBA00022833"/>
    </source>
</evidence>
<dbReference type="EC" id="6.2.1.12" evidence="3"/>
<dbReference type="SUPFAM" id="SSF46565">
    <property type="entry name" value="Chaperone J-domain"/>
    <property type="match status" value="1"/>
</dbReference>
<dbReference type="Gene3D" id="2.10.230.10">
    <property type="entry name" value="Heat shock protein DnaJ, cysteine-rich domain"/>
    <property type="match status" value="1"/>
</dbReference>
<feature type="zinc finger region" description="CR-type" evidence="16">
    <location>
        <begin position="190"/>
        <end position="268"/>
    </location>
</feature>
<feature type="domain" description="CR-type" evidence="18">
    <location>
        <begin position="190"/>
        <end position="268"/>
    </location>
</feature>
<dbReference type="InterPro" id="IPR008971">
    <property type="entry name" value="HSP40/DnaJ_pept-bd"/>
</dbReference>
<dbReference type="Pfam" id="PF00501">
    <property type="entry name" value="AMP-binding"/>
    <property type="match status" value="1"/>
</dbReference>
<dbReference type="PROSITE" id="PS51188">
    <property type="entry name" value="ZF_CR"/>
    <property type="match status" value="1"/>
</dbReference>
<proteinExistence type="inferred from homology"/>
<dbReference type="InterPro" id="IPR042099">
    <property type="entry name" value="ANL_N_sf"/>
</dbReference>
<evidence type="ECO:0000256" key="4">
    <source>
        <dbReference type="ARBA" id="ARBA00022598"/>
    </source>
</evidence>
<dbReference type="SMART" id="SM00271">
    <property type="entry name" value="DnaJ"/>
    <property type="match status" value="1"/>
</dbReference>
<evidence type="ECO:0000256" key="5">
    <source>
        <dbReference type="ARBA" id="ARBA00022723"/>
    </source>
</evidence>
<comment type="cofactor">
    <cofactor evidence="1">
        <name>Mg(2+)</name>
        <dbReference type="ChEBI" id="CHEBI:18420"/>
    </cofactor>
</comment>
<dbReference type="Gene3D" id="1.10.287.110">
    <property type="entry name" value="DnaJ domain"/>
    <property type="match status" value="1"/>
</dbReference>
<evidence type="ECO:0000256" key="2">
    <source>
        <dbReference type="ARBA" id="ARBA00006432"/>
    </source>
</evidence>
<evidence type="ECO:0000313" key="19">
    <source>
        <dbReference type="EMBL" id="CAD6270440.1"/>
    </source>
</evidence>
<reference evidence="19" key="1">
    <citation type="submission" date="2020-10" db="EMBL/GenBank/DDBJ databases">
        <authorList>
            <person name="Han B."/>
            <person name="Lu T."/>
            <person name="Zhao Q."/>
            <person name="Huang X."/>
            <person name="Zhao Y."/>
        </authorList>
    </citation>
    <scope>NUCLEOTIDE SEQUENCE</scope>
</reference>
<dbReference type="InterPro" id="IPR020845">
    <property type="entry name" value="AMP-binding_CS"/>
</dbReference>
<comment type="caution">
    <text evidence="19">The sequence shown here is derived from an EMBL/GenBank/DDBJ whole genome shotgun (WGS) entry which is preliminary data.</text>
</comment>
<evidence type="ECO:0000256" key="8">
    <source>
        <dbReference type="ARBA" id="ARBA00022771"/>
    </source>
</evidence>
<evidence type="ECO:0000256" key="10">
    <source>
        <dbReference type="ARBA" id="ARBA00022840"/>
    </source>
</evidence>
<comment type="similarity">
    <text evidence="2">Belongs to the ATP-dependent AMP-binding enzyme family.</text>
</comment>
<dbReference type="EMBL" id="CAJGYO010000015">
    <property type="protein sequence ID" value="CAD6270440.1"/>
    <property type="molecule type" value="Genomic_DNA"/>
</dbReference>
<keyword evidence="9 16" id="KW-0862">Zinc</keyword>
<comment type="catalytic activity">
    <reaction evidence="14">
        <text>(E)-4-coumarate + ATP + CoA = (E)-4-coumaroyl-CoA + AMP + diphosphate</text>
        <dbReference type="Rhea" id="RHEA:19641"/>
        <dbReference type="ChEBI" id="CHEBI:12876"/>
        <dbReference type="ChEBI" id="CHEBI:30616"/>
        <dbReference type="ChEBI" id="CHEBI:33019"/>
        <dbReference type="ChEBI" id="CHEBI:57287"/>
        <dbReference type="ChEBI" id="CHEBI:85008"/>
        <dbReference type="ChEBI" id="CHEBI:456215"/>
        <dbReference type="EC" id="6.2.1.12"/>
    </reaction>
    <physiologicalReaction direction="left-to-right" evidence="14">
        <dbReference type="Rhea" id="RHEA:19642"/>
    </physiologicalReaction>
</comment>
<dbReference type="GO" id="GO:0009698">
    <property type="term" value="P:phenylpropanoid metabolic process"/>
    <property type="evidence" value="ECO:0007669"/>
    <property type="project" value="UniProtKB-ARBA"/>
</dbReference>
<keyword evidence="6" id="KW-0677">Repeat</keyword>
<dbReference type="GO" id="GO:0016207">
    <property type="term" value="F:4-coumarate-CoA ligase activity"/>
    <property type="evidence" value="ECO:0007669"/>
    <property type="project" value="UniProtKB-EC"/>
</dbReference>
<evidence type="ECO:0000256" key="12">
    <source>
        <dbReference type="ARBA" id="ARBA00034219"/>
    </source>
</evidence>
<dbReference type="GO" id="GO:0005783">
    <property type="term" value="C:endoplasmic reticulum"/>
    <property type="evidence" value="ECO:0007669"/>
    <property type="project" value="UniProtKB-ARBA"/>
</dbReference>
<comment type="catalytic activity">
    <reaction evidence="15">
        <text>a long-chain fatty acid + ATP + CoA = a long-chain fatty acyl-CoA + AMP + diphosphate</text>
        <dbReference type="Rhea" id="RHEA:15421"/>
        <dbReference type="ChEBI" id="CHEBI:30616"/>
        <dbReference type="ChEBI" id="CHEBI:33019"/>
        <dbReference type="ChEBI" id="CHEBI:57287"/>
        <dbReference type="ChEBI" id="CHEBI:57560"/>
        <dbReference type="ChEBI" id="CHEBI:83139"/>
        <dbReference type="ChEBI" id="CHEBI:456215"/>
        <dbReference type="EC" id="6.2.1.3"/>
    </reaction>
</comment>
<dbReference type="PROSITE" id="PS00455">
    <property type="entry name" value="AMP_BINDING"/>
    <property type="match status" value="1"/>
</dbReference>
<dbReference type="InterPro" id="IPR036869">
    <property type="entry name" value="J_dom_sf"/>
</dbReference>
<dbReference type="GO" id="GO:0004467">
    <property type="term" value="F:long-chain fatty acid-CoA ligase activity"/>
    <property type="evidence" value="ECO:0007669"/>
    <property type="project" value="UniProtKB-EC"/>
</dbReference>
<evidence type="ECO:0000256" key="3">
    <source>
        <dbReference type="ARBA" id="ARBA00012959"/>
    </source>
</evidence>
<dbReference type="InterPro" id="IPR000873">
    <property type="entry name" value="AMP-dep_synth/lig_dom"/>
</dbReference>
<evidence type="ECO:0000256" key="15">
    <source>
        <dbReference type="ARBA" id="ARBA00036813"/>
    </source>
</evidence>
<comment type="catalytic activity">
    <reaction evidence="12">
        <text>(E)-4-coumarate + ATP + H(+) = (E)-4-coumaroyl-AMP + diphosphate</text>
        <dbReference type="Rhea" id="RHEA:72419"/>
        <dbReference type="ChEBI" id="CHEBI:12876"/>
        <dbReference type="ChEBI" id="CHEBI:15378"/>
        <dbReference type="ChEBI" id="CHEBI:30616"/>
        <dbReference type="ChEBI" id="CHEBI:33019"/>
        <dbReference type="ChEBI" id="CHEBI:192348"/>
    </reaction>
    <physiologicalReaction direction="left-to-right" evidence="12">
        <dbReference type="Rhea" id="RHEA:72420"/>
    </physiologicalReaction>
</comment>
<dbReference type="SUPFAM" id="SSF56801">
    <property type="entry name" value="Acetyl-CoA synthetase-like"/>
    <property type="match status" value="1"/>
</dbReference>
<dbReference type="Pfam" id="PF00226">
    <property type="entry name" value="DnaJ"/>
    <property type="match status" value="1"/>
</dbReference>
<dbReference type="FunFam" id="2.60.260.20:FF:000005">
    <property type="entry name" value="Chaperone protein dnaJ 1, mitochondrial"/>
    <property type="match status" value="1"/>
</dbReference>
<keyword evidence="5 16" id="KW-0479">Metal-binding</keyword>
<evidence type="ECO:0000256" key="1">
    <source>
        <dbReference type="ARBA" id="ARBA00001946"/>
    </source>
</evidence>
<dbReference type="InterPro" id="IPR018253">
    <property type="entry name" value="DnaJ_domain_CS"/>
</dbReference>
<dbReference type="InterPro" id="IPR002939">
    <property type="entry name" value="DnaJ_C"/>
</dbReference>
<dbReference type="GO" id="GO:0031072">
    <property type="term" value="F:heat shock protein binding"/>
    <property type="evidence" value="ECO:0007669"/>
    <property type="project" value="InterPro"/>
</dbReference>
<dbReference type="OrthoDB" id="1700726at2759"/>
<dbReference type="FunFam" id="2.10.230.10:FF:000002">
    <property type="entry name" value="Molecular chaperone DnaJ"/>
    <property type="match status" value="1"/>
</dbReference>
<gene>
    <name evidence="19" type="ORF">NCGR_LOCUS53732</name>
</gene>
<dbReference type="CDD" id="cd10719">
    <property type="entry name" value="DnaJ_zf"/>
    <property type="match status" value="1"/>
</dbReference>
<dbReference type="NCBIfam" id="NF008035">
    <property type="entry name" value="PRK10767.1"/>
    <property type="match status" value="1"/>
</dbReference>
<evidence type="ECO:0000256" key="13">
    <source>
        <dbReference type="ARBA" id="ARBA00034223"/>
    </source>
</evidence>
<dbReference type="HAMAP" id="MF_01152">
    <property type="entry name" value="DnaJ"/>
    <property type="match status" value="1"/>
</dbReference>
<dbReference type="InterPro" id="IPR001305">
    <property type="entry name" value="HSP_DnaJ_Cys-rich_dom"/>
</dbReference>
<dbReference type="InterPro" id="IPR001623">
    <property type="entry name" value="DnaJ_domain"/>
</dbReference>
<dbReference type="CDD" id="cd06257">
    <property type="entry name" value="DnaJ"/>
    <property type="match status" value="1"/>
</dbReference>
<dbReference type="GO" id="GO:0009408">
    <property type="term" value="P:response to heat"/>
    <property type="evidence" value="ECO:0007669"/>
    <property type="project" value="InterPro"/>
</dbReference>
<dbReference type="GO" id="GO:0051082">
    <property type="term" value="F:unfolded protein binding"/>
    <property type="evidence" value="ECO:0007669"/>
    <property type="project" value="InterPro"/>
</dbReference>
<dbReference type="GO" id="GO:0006457">
    <property type="term" value="P:protein folding"/>
    <property type="evidence" value="ECO:0007669"/>
    <property type="project" value="InterPro"/>
</dbReference>
<dbReference type="Pfam" id="PF01556">
    <property type="entry name" value="DnaJ_C"/>
    <property type="match status" value="1"/>
</dbReference>
<dbReference type="FunFam" id="1.10.287.110:FF:000058">
    <property type="entry name" value="Chaperone protein dnaJ GFA2, mitochondrial"/>
    <property type="match status" value="1"/>
</dbReference>
<evidence type="ECO:0000313" key="20">
    <source>
        <dbReference type="Proteomes" id="UP000604825"/>
    </source>
</evidence>
<dbReference type="GO" id="GO:0008270">
    <property type="term" value="F:zinc ion binding"/>
    <property type="evidence" value="ECO:0007669"/>
    <property type="project" value="UniProtKB-KW"/>
</dbReference>
<keyword evidence="7" id="KW-0547">Nucleotide-binding</keyword>
<dbReference type="PRINTS" id="PR00625">
    <property type="entry name" value="JDOMAIN"/>
</dbReference>
<dbReference type="PROSITE" id="PS50076">
    <property type="entry name" value="DNAJ_2"/>
    <property type="match status" value="1"/>
</dbReference>
<dbReference type="SUPFAM" id="SSF57938">
    <property type="entry name" value="DnaJ/Hsp40 cysteine-rich domain"/>
    <property type="match status" value="1"/>
</dbReference>
<dbReference type="InterPro" id="IPR036410">
    <property type="entry name" value="HSP_DnaJ_Cys-rich_dom_sf"/>
</dbReference>
<dbReference type="PANTHER" id="PTHR43272">
    <property type="entry name" value="LONG-CHAIN-FATTY-ACID--COA LIGASE"/>
    <property type="match status" value="1"/>
</dbReference>
<dbReference type="Gene3D" id="2.60.260.20">
    <property type="entry name" value="Urease metallochaperone UreE, N-terminal domain"/>
    <property type="match status" value="2"/>
</dbReference>
<evidence type="ECO:0000256" key="7">
    <source>
        <dbReference type="ARBA" id="ARBA00022741"/>
    </source>
</evidence>
<dbReference type="GO" id="GO:0016020">
    <property type="term" value="C:membrane"/>
    <property type="evidence" value="ECO:0007669"/>
    <property type="project" value="TreeGrafter"/>
</dbReference>
<protein>
    <recommendedName>
        <fullName evidence="3">4-coumarate--CoA ligase</fullName>
        <ecNumber evidence="3">6.2.1.12</ecNumber>
    </recommendedName>
</protein>
<dbReference type="AlphaFoldDB" id="A0A811RKY9"/>
<evidence type="ECO:0000256" key="14">
    <source>
        <dbReference type="ARBA" id="ARBA00034252"/>
    </source>
</evidence>
<dbReference type="Pfam" id="PF00684">
    <property type="entry name" value="DnaJ_CXXCXGXG"/>
    <property type="match status" value="1"/>
</dbReference>
<evidence type="ECO:0000259" key="17">
    <source>
        <dbReference type="PROSITE" id="PS50076"/>
    </source>
</evidence>
<accession>A0A811RKY9</accession>
<keyword evidence="20" id="KW-1185">Reference proteome</keyword>
<dbReference type="Gene3D" id="3.40.50.12780">
    <property type="entry name" value="N-terminal domain of ligase-like"/>
    <property type="match status" value="1"/>
</dbReference>
<keyword evidence="11" id="KW-0143">Chaperone</keyword>
<dbReference type="InterPro" id="IPR012724">
    <property type="entry name" value="DnaJ"/>
</dbReference>
<keyword evidence="4" id="KW-0436">Ligase</keyword>
<keyword evidence="10" id="KW-0067">ATP-binding</keyword>
<dbReference type="GO" id="GO:0005524">
    <property type="term" value="F:ATP binding"/>
    <property type="evidence" value="ECO:0007669"/>
    <property type="project" value="UniProtKB-KW"/>
</dbReference>
<evidence type="ECO:0000256" key="11">
    <source>
        <dbReference type="ARBA" id="ARBA00023186"/>
    </source>
</evidence>
<dbReference type="CDD" id="cd10747">
    <property type="entry name" value="DnaJ_C"/>
    <property type="match status" value="1"/>
</dbReference>
<dbReference type="PROSITE" id="PS00636">
    <property type="entry name" value="DNAJ_1"/>
    <property type="match status" value="1"/>
</dbReference>
<dbReference type="GO" id="GO:0106290">
    <property type="term" value="F:trans-cinnamate-CoA ligase activity"/>
    <property type="evidence" value="ECO:0007669"/>
    <property type="project" value="UniProtKB-ARBA"/>
</dbReference>
<evidence type="ECO:0000259" key="18">
    <source>
        <dbReference type="PROSITE" id="PS51188"/>
    </source>
</evidence>
<organism evidence="19 20">
    <name type="scientific">Miscanthus lutarioriparius</name>
    <dbReference type="NCBI Taxonomy" id="422564"/>
    <lineage>
        <taxon>Eukaryota</taxon>
        <taxon>Viridiplantae</taxon>
        <taxon>Streptophyta</taxon>
        <taxon>Embryophyta</taxon>
        <taxon>Tracheophyta</taxon>
        <taxon>Spermatophyta</taxon>
        <taxon>Magnoliopsida</taxon>
        <taxon>Liliopsida</taxon>
        <taxon>Poales</taxon>
        <taxon>Poaceae</taxon>
        <taxon>PACMAD clade</taxon>
        <taxon>Panicoideae</taxon>
        <taxon>Andropogonodae</taxon>
        <taxon>Andropogoneae</taxon>
        <taxon>Saccharinae</taxon>
        <taxon>Miscanthus</taxon>
    </lineage>
</organism>
<feature type="domain" description="J" evidence="17">
    <location>
        <begin position="69"/>
        <end position="134"/>
    </location>
</feature>
<dbReference type="PANTHER" id="PTHR43272:SF83">
    <property type="entry name" value="ACYL-COA SYNTHETASE LONG-CHAIN, ISOFORM J"/>
    <property type="match status" value="1"/>
</dbReference>
<evidence type="ECO:0000256" key="16">
    <source>
        <dbReference type="PROSITE-ProRule" id="PRU00546"/>
    </source>
</evidence>
<name>A0A811RKY9_9POAL</name>
<dbReference type="SUPFAM" id="SSF49493">
    <property type="entry name" value="HSP40/DnaJ peptide-binding domain"/>
    <property type="match status" value="2"/>
</dbReference>
<keyword evidence="8 16" id="KW-0863">Zinc-finger</keyword>